<dbReference type="SUPFAM" id="SSF47413">
    <property type="entry name" value="lambda repressor-like DNA-binding domains"/>
    <property type="match status" value="1"/>
</dbReference>
<dbReference type="PROSITE" id="PS50932">
    <property type="entry name" value="HTH_LACI_2"/>
    <property type="match status" value="1"/>
</dbReference>
<dbReference type="Proteomes" id="UP000832097">
    <property type="component" value="Chromosome"/>
</dbReference>
<keyword evidence="1" id="KW-0805">Transcription regulation</keyword>
<proteinExistence type="predicted"/>
<keyword evidence="2" id="KW-0238">DNA-binding</keyword>
<dbReference type="CDD" id="cd06267">
    <property type="entry name" value="PBP1_LacI_sugar_binding-like"/>
    <property type="match status" value="1"/>
</dbReference>
<dbReference type="PROSITE" id="PS00356">
    <property type="entry name" value="HTH_LACI_1"/>
    <property type="match status" value="1"/>
</dbReference>
<accession>A0ABY4BY36</accession>
<dbReference type="PANTHER" id="PTHR30146:SF153">
    <property type="entry name" value="LACTOSE OPERON REPRESSOR"/>
    <property type="match status" value="1"/>
</dbReference>
<dbReference type="Gene3D" id="3.40.50.2300">
    <property type="match status" value="2"/>
</dbReference>
<dbReference type="Pfam" id="PF00356">
    <property type="entry name" value="LacI"/>
    <property type="match status" value="1"/>
</dbReference>
<reference evidence="5 6" key="1">
    <citation type="submission" date="2022-03" db="EMBL/GenBank/DDBJ databases">
        <title>Mucilaginibacter sp. isolated from the gut of Protaetia brevitarsis seulensis larvae.</title>
        <authorList>
            <person name="Won M."/>
            <person name="Kim S.-J."/>
            <person name="Kwon S.-W."/>
        </authorList>
    </citation>
    <scope>NUCLEOTIDE SEQUENCE [LARGE SCALE GENOMIC DNA]</scope>
    <source>
        <strain evidence="5 6">CFWR-12</strain>
    </source>
</reference>
<dbReference type="SMART" id="SM00354">
    <property type="entry name" value="HTH_LACI"/>
    <property type="match status" value="1"/>
</dbReference>
<dbReference type="Pfam" id="PF13377">
    <property type="entry name" value="Peripla_BP_3"/>
    <property type="match status" value="1"/>
</dbReference>
<evidence type="ECO:0000256" key="3">
    <source>
        <dbReference type="ARBA" id="ARBA00023163"/>
    </source>
</evidence>
<keyword evidence="6" id="KW-1185">Reference proteome</keyword>
<gene>
    <name evidence="5" type="ORF">MTO99_16025</name>
</gene>
<organism evidence="5 6">
    <name type="scientific">Agromyces larvae</name>
    <dbReference type="NCBI Taxonomy" id="2929802"/>
    <lineage>
        <taxon>Bacteria</taxon>
        <taxon>Bacillati</taxon>
        <taxon>Actinomycetota</taxon>
        <taxon>Actinomycetes</taxon>
        <taxon>Micrococcales</taxon>
        <taxon>Microbacteriaceae</taxon>
        <taxon>Agromyces</taxon>
    </lineage>
</organism>
<sequence>MVRRSASTTITDVASHAGVSPATVSRVMNGRFLGEPSVAERVRAAADELGYSPSPLARSLALGETRTIAFLVPDLGNPAFQAVLSGLTKTAARDGYRVLIADSGESPDDEAPLALEIRRRCDSIVLCAPRMPEEQLLEIAPSLHPLVLINRPTPRISAPSLAIDYESGIQNIAHHLASLGHRHLVYLAGPERSVSNTYRLRGLESFERAVPELRIDRMPGGVRPEDGVAAAPAVQASGATAAIAYNDLVAVGLVNGLIERGVRVPEDVSVTGFDDIPFSRYTTPPLTTASVPHEELGVQAWRRLSALIGGTAPEHNVMFQPRVEVRGSTGPAPSAH</sequence>
<evidence type="ECO:0000313" key="6">
    <source>
        <dbReference type="Proteomes" id="UP000832097"/>
    </source>
</evidence>
<evidence type="ECO:0000313" key="5">
    <source>
        <dbReference type="EMBL" id="UOE43664.1"/>
    </source>
</evidence>
<dbReference type="InterPro" id="IPR000843">
    <property type="entry name" value="HTH_LacI"/>
</dbReference>
<feature type="domain" description="HTH lacI-type" evidence="4">
    <location>
        <begin position="8"/>
        <end position="62"/>
    </location>
</feature>
<evidence type="ECO:0000256" key="1">
    <source>
        <dbReference type="ARBA" id="ARBA00023015"/>
    </source>
</evidence>
<dbReference type="EMBL" id="CP094528">
    <property type="protein sequence ID" value="UOE43664.1"/>
    <property type="molecule type" value="Genomic_DNA"/>
</dbReference>
<dbReference type="Gene3D" id="1.10.260.40">
    <property type="entry name" value="lambda repressor-like DNA-binding domains"/>
    <property type="match status" value="1"/>
</dbReference>
<dbReference type="CDD" id="cd01392">
    <property type="entry name" value="HTH_LacI"/>
    <property type="match status" value="1"/>
</dbReference>
<dbReference type="SUPFAM" id="SSF53822">
    <property type="entry name" value="Periplasmic binding protein-like I"/>
    <property type="match status" value="1"/>
</dbReference>
<dbReference type="PRINTS" id="PR00036">
    <property type="entry name" value="HTHLACI"/>
</dbReference>
<keyword evidence="3" id="KW-0804">Transcription</keyword>
<dbReference type="InterPro" id="IPR028082">
    <property type="entry name" value="Peripla_BP_I"/>
</dbReference>
<dbReference type="PANTHER" id="PTHR30146">
    <property type="entry name" value="LACI-RELATED TRANSCRIPTIONAL REPRESSOR"/>
    <property type="match status" value="1"/>
</dbReference>
<evidence type="ECO:0000259" key="4">
    <source>
        <dbReference type="PROSITE" id="PS50932"/>
    </source>
</evidence>
<protein>
    <submittedName>
        <fullName evidence="5">LacI family transcriptional regulator</fullName>
    </submittedName>
</protein>
<dbReference type="InterPro" id="IPR046335">
    <property type="entry name" value="LacI/GalR-like_sensor"/>
</dbReference>
<evidence type="ECO:0000256" key="2">
    <source>
        <dbReference type="ARBA" id="ARBA00023125"/>
    </source>
</evidence>
<name>A0ABY4BY36_9MICO</name>
<dbReference type="RefSeq" id="WP_243554822.1">
    <property type="nucleotide sequence ID" value="NZ_CP094528.1"/>
</dbReference>
<dbReference type="InterPro" id="IPR010982">
    <property type="entry name" value="Lambda_DNA-bd_dom_sf"/>
</dbReference>